<protein>
    <submittedName>
        <fullName evidence="4">Uncharacterized protein</fullName>
    </submittedName>
</protein>
<evidence type="ECO:0000313" key="5">
    <source>
        <dbReference type="Proteomes" id="UP000447434"/>
    </source>
</evidence>
<gene>
    <name evidence="4" type="ORF">Lalb_Chr14g0366431</name>
</gene>
<name>A0A6A5NL20_LUPAL</name>
<dbReference type="Proteomes" id="UP000447434">
    <property type="component" value="Chromosome 14"/>
</dbReference>
<accession>A0A6A5NL20</accession>
<dbReference type="AlphaFoldDB" id="A0A6A5NL20"/>
<evidence type="ECO:0000256" key="1">
    <source>
        <dbReference type="ARBA" id="ARBA00004123"/>
    </source>
</evidence>
<dbReference type="OrthoDB" id="691484at2759"/>
<feature type="region of interest" description="Disordered" evidence="3">
    <location>
        <begin position="1"/>
        <end position="60"/>
    </location>
</feature>
<dbReference type="GO" id="GO:0005634">
    <property type="term" value="C:nucleus"/>
    <property type="evidence" value="ECO:0007669"/>
    <property type="project" value="UniProtKB-SubCell"/>
</dbReference>
<dbReference type="InterPro" id="IPR051992">
    <property type="entry name" value="OxStress_Response_Reg"/>
</dbReference>
<dbReference type="PANTHER" id="PTHR33172">
    <property type="entry name" value="OS08G0516900 PROTEIN"/>
    <property type="match status" value="1"/>
</dbReference>
<dbReference type="GO" id="GO:0006950">
    <property type="term" value="P:response to stress"/>
    <property type="evidence" value="ECO:0007669"/>
    <property type="project" value="UniProtKB-ARBA"/>
</dbReference>
<keyword evidence="5" id="KW-1185">Reference proteome</keyword>
<dbReference type="PANTHER" id="PTHR33172:SF37">
    <property type="entry name" value="PROTEIN OXIDATIVE STRESS 3 LIKE 1"/>
    <property type="match status" value="1"/>
</dbReference>
<organism evidence="4 5">
    <name type="scientific">Lupinus albus</name>
    <name type="common">White lupine</name>
    <name type="synonym">Lupinus termis</name>
    <dbReference type="NCBI Taxonomy" id="3870"/>
    <lineage>
        <taxon>Eukaryota</taxon>
        <taxon>Viridiplantae</taxon>
        <taxon>Streptophyta</taxon>
        <taxon>Embryophyta</taxon>
        <taxon>Tracheophyta</taxon>
        <taxon>Spermatophyta</taxon>
        <taxon>Magnoliopsida</taxon>
        <taxon>eudicotyledons</taxon>
        <taxon>Gunneridae</taxon>
        <taxon>Pentapetalae</taxon>
        <taxon>rosids</taxon>
        <taxon>fabids</taxon>
        <taxon>Fabales</taxon>
        <taxon>Fabaceae</taxon>
        <taxon>Papilionoideae</taxon>
        <taxon>50 kb inversion clade</taxon>
        <taxon>genistoids sensu lato</taxon>
        <taxon>core genistoids</taxon>
        <taxon>Genisteae</taxon>
        <taxon>Lupinus</taxon>
    </lineage>
</organism>
<evidence type="ECO:0000256" key="2">
    <source>
        <dbReference type="ARBA" id="ARBA00023242"/>
    </source>
</evidence>
<reference evidence="5" key="1">
    <citation type="journal article" date="2020" name="Nat. Commun.">
        <title>Genome sequence of the cluster root forming white lupin.</title>
        <authorList>
            <person name="Hufnagel B."/>
            <person name="Marques A."/>
            <person name="Soriano A."/>
            <person name="Marques L."/>
            <person name="Divol F."/>
            <person name="Doumas P."/>
            <person name="Sallet E."/>
            <person name="Mancinotti D."/>
            <person name="Carrere S."/>
            <person name="Marande W."/>
            <person name="Arribat S."/>
            <person name="Keller J."/>
            <person name="Huneau C."/>
            <person name="Blein T."/>
            <person name="Aime D."/>
            <person name="Laguerre M."/>
            <person name="Taylor J."/>
            <person name="Schubert V."/>
            <person name="Nelson M."/>
            <person name="Geu-Flores F."/>
            <person name="Crespi M."/>
            <person name="Gallardo-Guerrero K."/>
            <person name="Delaux P.-M."/>
            <person name="Salse J."/>
            <person name="Berges H."/>
            <person name="Guyot R."/>
            <person name="Gouzy J."/>
            <person name="Peret B."/>
        </authorList>
    </citation>
    <scope>NUCLEOTIDE SEQUENCE [LARGE SCALE GENOMIC DNA]</scope>
    <source>
        <strain evidence="5">cv. Amiga</strain>
    </source>
</reference>
<dbReference type="EMBL" id="WOCE01000014">
    <property type="protein sequence ID" value="KAE9599820.1"/>
    <property type="molecule type" value="Genomic_DNA"/>
</dbReference>
<sequence>MRLEMAGFTRAVSSREDDDDDVVKKVLEEEEQCSTSSFSSIGKNSEERSMGEDNEENEVESGYKYNGSLNAMETLEEVLPIRRSISNFYNGKSKSFTSLADAAFSPQVKDIAKPENAYTRRRRNLMAFNHGWDKNRNCLPFRSSSGGITKRTISSSRSSLALALAMNNSDSSSSFTSEDSTSSLNSLSPLLPPLHPRNKVSSFVTSPSSPLQQSFSAWRSFSVADLKQHCAIAAATISMPNSSLGNETAHPS</sequence>
<keyword evidence="2" id="KW-0539">Nucleus</keyword>
<evidence type="ECO:0000256" key="3">
    <source>
        <dbReference type="SAM" id="MobiDB-lite"/>
    </source>
</evidence>
<evidence type="ECO:0000313" key="4">
    <source>
        <dbReference type="EMBL" id="KAE9599820.1"/>
    </source>
</evidence>
<feature type="compositionally biased region" description="Polar residues" evidence="3">
    <location>
        <begin position="33"/>
        <end position="43"/>
    </location>
</feature>
<comment type="caution">
    <text evidence="4">The sequence shown here is derived from an EMBL/GenBank/DDBJ whole genome shotgun (WGS) entry which is preliminary data.</text>
</comment>
<comment type="subcellular location">
    <subcellularLocation>
        <location evidence="1">Nucleus</location>
    </subcellularLocation>
</comment>
<proteinExistence type="predicted"/>